<proteinExistence type="inferred from homology"/>
<dbReference type="SUPFAM" id="SSF69618">
    <property type="entry name" value="HemD-like"/>
    <property type="match status" value="1"/>
</dbReference>
<dbReference type="RefSeq" id="WP_228273747.1">
    <property type="nucleotide sequence ID" value="NZ_JACIGE010000001.1"/>
</dbReference>
<accession>A0A840FUL6</accession>
<evidence type="ECO:0000256" key="4">
    <source>
        <dbReference type="ARBA" id="ARBA00023239"/>
    </source>
</evidence>
<dbReference type="GO" id="GO:0004852">
    <property type="term" value="F:uroporphyrinogen-III synthase activity"/>
    <property type="evidence" value="ECO:0007669"/>
    <property type="project" value="UniProtKB-UniRule"/>
</dbReference>
<dbReference type="GO" id="GO:0006782">
    <property type="term" value="P:protoporphyrinogen IX biosynthetic process"/>
    <property type="evidence" value="ECO:0007669"/>
    <property type="project" value="UniProtKB-UniRule"/>
</dbReference>
<sequence length="282" mass="29305">MTSRWYFASEEGFSGAPGDTHGRPMRMPLQGVTVVVTRPRAQAAGLAAMIEAAGGEAVIFPVLEISAADDPAPLAAALAALDDYALAVFISPNAVAYSAPAILSRGPWPAGLNAVAVGGGTVAALANLGVAPTLAPTTRFDSEALLELPEMQADAVAGKRVAIFRGNGGRELLADTLRARGARVDCITCYHRSVPAGGSAPLKDLWDSGCFDAITVSSSEGLRNLHELLDAEDRQRLAETLLFVPHQRIAEAAHALGLTQTILTAPADAGIIAGLCAYNWRQ</sequence>
<evidence type="ECO:0000259" key="10">
    <source>
        <dbReference type="Pfam" id="PF02602"/>
    </source>
</evidence>
<evidence type="ECO:0000313" key="12">
    <source>
        <dbReference type="Proteomes" id="UP000587070"/>
    </source>
</evidence>
<dbReference type="InterPro" id="IPR003754">
    <property type="entry name" value="4pyrrol_synth_uPrphyn_synth"/>
</dbReference>
<evidence type="ECO:0000256" key="2">
    <source>
        <dbReference type="ARBA" id="ARBA00008133"/>
    </source>
</evidence>
<keyword evidence="4 9" id="KW-0456">Lyase</keyword>
<comment type="function">
    <text evidence="6 9">Catalyzes cyclization of the linear tetrapyrrole, hydroxymethylbilane, to the macrocyclic uroporphyrinogen III.</text>
</comment>
<evidence type="ECO:0000256" key="1">
    <source>
        <dbReference type="ARBA" id="ARBA00004772"/>
    </source>
</evidence>
<dbReference type="InterPro" id="IPR036108">
    <property type="entry name" value="4pyrrol_syn_uPrphyn_synt_sf"/>
</dbReference>
<dbReference type="UniPathway" id="UPA00251">
    <property type="reaction ID" value="UER00320"/>
</dbReference>
<name>A0A840FUL6_RHOTE</name>
<evidence type="ECO:0000256" key="6">
    <source>
        <dbReference type="ARBA" id="ARBA00037589"/>
    </source>
</evidence>
<comment type="similarity">
    <text evidence="2 9">Belongs to the uroporphyrinogen-III synthase family.</text>
</comment>
<organism evidence="11 12">
    <name type="scientific">Rhodocyclus tenuis</name>
    <name type="common">Rhodospirillum tenue</name>
    <dbReference type="NCBI Taxonomy" id="1066"/>
    <lineage>
        <taxon>Bacteria</taxon>
        <taxon>Pseudomonadati</taxon>
        <taxon>Pseudomonadota</taxon>
        <taxon>Betaproteobacteria</taxon>
        <taxon>Rhodocyclales</taxon>
        <taxon>Rhodocyclaceae</taxon>
        <taxon>Rhodocyclus</taxon>
    </lineage>
</organism>
<evidence type="ECO:0000256" key="8">
    <source>
        <dbReference type="ARBA" id="ARBA00048617"/>
    </source>
</evidence>
<feature type="domain" description="Tetrapyrrole biosynthesis uroporphyrinogen III synthase" evidence="10">
    <location>
        <begin position="46"/>
        <end position="261"/>
    </location>
</feature>
<reference evidence="11 12" key="1">
    <citation type="submission" date="2020-08" db="EMBL/GenBank/DDBJ databases">
        <title>Genome sequencing of Purple Non-Sulfur Bacteria from various extreme environments.</title>
        <authorList>
            <person name="Mayer M."/>
        </authorList>
    </citation>
    <scope>NUCLEOTIDE SEQUENCE [LARGE SCALE GENOMIC DNA]</scope>
    <source>
        <strain evidence="11 12">2761</strain>
    </source>
</reference>
<dbReference type="EC" id="4.2.1.75" evidence="3 9"/>
<evidence type="ECO:0000256" key="9">
    <source>
        <dbReference type="RuleBase" id="RU366031"/>
    </source>
</evidence>
<protein>
    <recommendedName>
        <fullName evidence="7 9">Uroporphyrinogen-III synthase</fullName>
        <ecNumber evidence="3 9">4.2.1.75</ecNumber>
    </recommendedName>
</protein>
<evidence type="ECO:0000256" key="7">
    <source>
        <dbReference type="ARBA" id="ARBA00040167"/>
    </source>
</evidence>
<comment type="pathway">
    <text evidence="1 9">Porphyrin-containing compound metabolism; protoporphyrin-IX biosynthesis; coproporphyrinogen-III from 5-aminolevulinate: step 3/4.</text>
</comment>
<evidence type="ECO:0000256" key="5">
    <source>
        <dbReference type="ARBA" id="ARBA00023244"/>
    </source>
</evidence>
<dbReference type="CDD" id="cd06578">
    <property type="entry name" value="HemD"/>
    <property type="match status" value="1"/>
</dbReference>
<dbReference type="PANTHER" id="PTHR38042">
    <property type="entry name" value="UROPORPHYRINOGEN-III SYNTHASE, CHLOROPLASTIC"/>
    <property type="match status" value="1"/>
</dbReference>
<evidence type="ECO:0000256" key="3">
    <source>
        <dbReference type="ARBA" id="ARBA00013109"/>
    </source>
</evidence>
<evidence type="ECO:0000313" key="11">
    <source>
        <dbReference type="EMBL" id="MBB4245777.1"/>
    </source>
</evidence>
<dbReference type="Pfam" id="PF02602">
    <property type="entry name" value="HEM4"/>
    <property type="match status" value="1"/>
</dbReference>
<dbReference type="InterPro" id="IPR039793">
    <property type="entry name" value="UROS/Hem4"/>
</dbReference>
<dbReference type="AlphaFoldDB" id="A0A840FUL6"/>
<dbReference type="GO" id="GO:0006780">
    <property type="term" value="P:uroporphyrinogen III biosynthetic process"/>
    <property type="evidence" value="ECO:0007669"/>
    <property type="project" value="UniProtKB-UniRule"/>
</dbReference>
<keyword evidence="12" id="KW-1185">Reference proteome</keyword>
<dbReference type="EMBL" id="JACIGE010000001">
    <property type="protein sequence ID" value="MBB4245777.1"/>
    <property type="molecule type" value="Genomic_DNA"/>
</dbReference>
<keyword evidence="5 9" id="KW-0627">Porphyrin biosynthesis</keyword>
<dbReference type="Proteomes" id="UP000587070">
    <property type="component" value="Unassembled WGS sequence"/>
</dbReference>
<dbReference type="PANTHER" id="PTHR38042:SF1">
    <property type="entry name" value="UROPORPHYRINOGEN-III SYNTHASE, CHLOROPLASTIC"/>
    <property type="match status" value="1"/>
</dbReference>
<comment type="caution">
    <text evidence="11">The sequence shown here is derived from an EMBL/GenBank/DDBJ whole genome shotgun (WGS) entry which is preliminary data.</text>
</comment>
<dbReference type="Gene3D" id="3.40.50.10090">
    <property type="match status" value="2"/>
</dbReference>
<gene>
    <name evidence="11" type="ORF">GGD90_000126</name>
</gene>
<comment type="catalytic activity">
    <reaction evidence="8 9">
        <text>hydroxymethylbilane = uroporphyrinogen III + H2O</text>
        <dbReference type="Rhea" id="RHEA:18965"/>
        <dbReference type="ChEBI" id="CHEBI:15377"/>
        <dbReference type="ChEBI" id="CHEBI:57308"/>
        <dbReference type="ChEBI" id="CHEBI:57845"/>
        <dbReference type="EC" id="4.2.1.75"/>
    </reaction>
</comment>